<organism evidence="1 2">
    <name type="scientific">Mesorhizobium metallidurans STM 2683</name>
    <dbReference type="NCBI Taxonomy" id="1297569"/>
    <lineage>
        <taxon>Bacteria</taxon>
        <taxon>Pseudomonadati</taxon>
        <taxon>Pseudomonadota</taxon>
        <taxon>Alphaproteobacteria</taxon>
        <taxon>Hyphomicrobiales</taxon>
        <taxon>Phyllobacteriaceae</taxon>
        <taxon>Mesorhizobium</taxon>
    </lineage>
</organism>
<keyword evidence="2" id="KW-1185">Reference proteome</keyword>
<gene>
    <name evidence="1" type="ORF">MESS2_1340019</name>
</gene>
<proteinExistence type="predicted"/>
<reference evidence="1 2" key="1">
    <citation type="submission" date="2013-02" db="EMBL/GenBank/DDBJ databases">
        <authorList>
            <person name="Genoscope - CEA"/>
        </authorList>
    </citation>
    <scope>NUCLEOTIDE SEQUENCE [LARGE SCALE GENOMIC DNA]</scope>
    <source>
        <strain evidence="1 2">STM 2683</strain>
    </source>
</reference>
<accession>M5EYF2</accession>
<dbReference type="STRING" id="1297569.MESS2_1340019"/>
<evidence type="ECO:0000313" key="2">
    <source>
        <dbReference type="Proteomes" id="UP000012062"/>
    </source>
</evidence>
<name>M5EYF2_9HYPH</name>
<protein>
    <submittedName>
        <fullName evidence="1">Uncharacterized protein</fullName>
    </submittedName>
</protein>
<dbReference type="Proteomes" id="UP000012062">
    <property type="component" value="Unassembled WGS sequence"/>
</dbReference>
<dbReference type="AlphaFoldDB" id="M5EYF2"/>
<dbReference type="EMBL" id="CAUM01000040">
    <property type="protein sequence ID" value="CCV04616.1"/>
    <property type="molecule type" value="Genomic_DNA"/>
</dbReference>
<sequence length="55" mass="6050">MTGSVGDPVQHRQYGLRQLGRPRLVERAHQSAVGHIQQPIRIKGGLVVPALSEVR</sequence>
<comment type="caution">
    <text evidence="1">The sequence shown here is derived from an EMBL/GenBank/DDBJ whole genome shotgun (WGS) entry which is preliminary data.</text>
</comment>
<evidence type="ECO:0000313" key="1">
    <source>
        <dbReference type="EMBL" id="CCV04616.1"/>
    </source>
</evidence>